<evidence type="ECO:0000313" key="2">
    <source>
        <dbReference type="EMBL" id="KAJ1209959.1"/>
    </source>
</evidence>
<dbReference type="Proteomes" id="UP001066276">
    <property type="component" value="Chromosome 1_2"/>
</dbReference>
<dbReference type="AlphaFoldDB" id="A0AAV7W7I4"/>
<protein>
    <submittedName>
        <fullName evidence="2">Uncharacterized protein</fullName>
    </submittedName>
</protein>
<gene>
    <name evidence="2" type="ORF">NDU88_005328</name>
</gene>
<evidence type="ECO:0000313" key="3">
    <source>
        <dbReference type="Proteomes" id="UP001066276"/>
    </source>
</evidence>
<keyword evidence="3" id="KW-1185">Reference proteome</keyword>
<dbReference type="EMBL" id="JANPWB010000002">
    <property type="protein sequence ID" value="KAJ1209959.1"/>
    <property type="molecule type" value="Genomic_DNA"/>
</dbReference>
<comment type="caution">
    <text evidence="2">The sequence shown here is derived from an EMBL/GenBank/DDBJ whole genome shotgun (WGS) entry which is preliminary data.</text>
</comment>
<accession>A0AAV7W7I4</accession>
<feature type="compositionally biased region" description="Low complexity" evidence="1">
    <location>
        <begin position="41"/>
        <end position="56"/>
    </location>
</feature>
<name>A0AAV7W7I4_PLEWA</name>
<sequence length="70" mass="7088">MTSRILGGHTRGPEAQLQPRRGAPITATMLVLGLIVQRQAPGAYSSPPNPSAGSAGIRESAGTAREAPPG</sequence>
<evidence type="ECO:0000256" key="1">
    <source>
        <dbReference type="SAM" id="MobiDB-lite"/>
    </source>
</evidence>
<reference evidence="2" key="1">
    <citation type="journal article" date="2022" name="bioRxiv">
        <title>Sequencing and chromosome-scale assembly of the giantPleurodeles waltlgenome.</title>
        <authorList>
            <person name="Brown T."/>
            <person name="Elewa A."/>
            <person name="Iarovenko S."/>
            <person name="Subramanian E."/>
            <person name="Araus A.J."/>
            <person name="Petzold A."/>
            <person name="Susuki M."/>
            <person name="Suzuki K.-i.T."/>
            <person name="Hayashi T."/>
            <person name="Toyoda A."/>
            <person name="Oliveira C."/>
            <person name="Osipova E."/>
            <person name="Leigh N.D."/>
            <person name="Simon A."/>
            <person name="Yun M.H."/>
        </authorList>
    </citation>
    <scope>NUCLEOTIDE SEQUENCE</scope>
    <source>
        <strain evidence="2">20211129_DDA</strain>
        <tissue evidence="2">Liver</tissue>
    </source>
</reference>
<proteinExistence type="predicted"/>
<feature type="region of interest" description="Disordered" evidence="1">
    <location>
        <begin position="41"/>
        <end position="70"/>
    </location>
</feature>
<organism evidence="2 3">
    <name type="scientific">Pleurodeles waltl</name>
    <name type="common">Iberian ribbed newt</name>
    <dbReference type="NCBI Taxonomy" id="8319"/>
    <lineage>
        <taxon>Eukaryota</taxon>
        <taxon>Metazoa</taxon>
        <taxon>Chordata</taxon>
        <taxon>Craniata</taxon>
        <taxon>Vertebrata</taxon>
        <taxon>Euteleostomi</taxon>
        <taxon>Amphibia</taxon>
        <taxon>Batrachia</taxon>
        <taxon>Caudata</taxon>
        <taxon>Salamandroidea</taxon>
        <taxon>Salamandridae</taxon>
        <taxon>Pleurodelinae</taxon>
        <taxon>Pleurodeles</taxon>
    </lineage>
</organism>
<feature type="region of interest" description="Disordered" evidence="1">
    <location>
        <begin position="1"/>
        <end position="22"/>
    </location>
</feature>